<accession>A0ACC1CA25</accession>
<dbReference type="Proteomes" id="UP001164250">
    <property type="component" value="Chromosome 1"/>
</dbReference>
<protein>
    <submittedName>
        <fullName evidence="1">Uncharacterized protein</fullName>
    </submittedName>
</protein>
<proteinExistence type="predicted"/>
<evidence type="ECO:0000313" key="2">
    <source>
        <dbReference type="Proteomes" id="UP001164250"/>
    </source>
</evidence>
<gene>
    <name evidence="1" type="ORF">Patl1_02873</name>
</gene>
<comment type="caution">
    <text evidence="1">The sequence shown here is derived from an EMBL/GenBank/DDBJ whole genome shotgun (WGS) entry which is preliminary data.</text>
</comment>
<reference evidence="2" key="1">
    <citation type="journal article" date="2023" name="G3 (Bethesda)">
        <title>Genome assembly and association tests identify interacting loci associated with vigor, precocity, and sex in interspecific pistachio rootstocks.</title>
        <authorList>
            <person name="Palmer W."/>
            <person name="Jacygrad E."/>
            <person name="Sagayaradj S."/>
            <person name="Cavanaugh K."/>
            <person name="Han R."/>
            <person name="Bertier L."/>
            <person name="Beede B."/>
            <person name="Kafkas S."/>
            <person name="Golino D."/>
            <person name="Preece J."/>
            <person name="Michelmore R."/>
        </authorList>
    </citation>
    <scope>NUCLEOTIDE SEQUENCE [LARGE SCALE GENOMIC DNA]</scope>
</reference>
<sequence length="275" mass="31639">MHLFLGIVLSLILLVKFVHPFIWIPYRIQRHFKKQGITGPAYCFITGNTPDIRRMLVEAVSKPAVKTSDHDVLSTYIAFLLLVVRHVWESIFVLVRGLMGDLWALHRRIADQAFKMERVKAWIPDIVANTITMVEKWEEIRGERDEFEMEVHKELHQLSADVISRTVLKKESVFLSYKSSKCNCSLNQIEISIFQGSANYIVRYRIIIEVETGWFGTCIVGLGKETTANVLTWTLVLLAQHQEWQTKAREEVIRVCGDKGLVSENLSDPKIVSLE</sequence>
<keyword evidence="2" id="KW-1185">Reference proteome</keyword>
<organism evidence="1 2">
    <name type="scientific">Pistacia atlantica</name>
    <dbReference type="NCBI Taxonomy" id="434234"/>
    <lineage>
        <taxon>Eukaryota</taxon>
        <taxon>Viridiplantae</taxon>
        <taxon>Streptophyta</taxon>
        <taxon>Embryophyta</taxon>
        <taxon>Tracheophyta</taxon>
        <taxon>Spermatophyta</taxon>
        <taxon>Magnoliopsida</taxon>
        <taxon>eudicotyledons</taxon>
        <taxon>Gunneridae</taxon>
        <taxon>Pentapetalae</taxon>
        <taxon>rosids</taxon>
        <taxon>malvids</taxon>
        <taxon>Sapindales</taxon>
        <taxon>Anacardiaceae</taxon>
        <taxon>Pistacia</taxon>
    </lineage>
</organism>
<dbReference type="EMBL" id="CM047897">
    <property type="protein sequence ID" value="KAJ0112413.1"/>
    <property type="molecule type" value="Genomic_DNA"/>
</dbReference>
<evidence type="ECO:0000313" key="1">
    <source>
        <dbReference type="EMBL" id="KAJ0112413.1"/>
    </source>
</evidence>
<name>A0ACC1CA25_9ROSI</name>